<feature type="region of interest" description="Disordered" evidence="1">
    <location>
        <begin position="1"/>
        <end position="69"/>
    </location>
</feature>
<dbReference type="EMBL" id="JAYRBN010000075">
    <property type="protein sequence ID" value="KAL2732918.1"/>
    <property type="molecule type" value="Genomic_DNA"/>
</dbReference>
<proteinExistence type="predicted"/>
<feature type="compositionally biased region" description="Basic and acidic residues" evidence="1">
    <location>
        <begin position="1"/>
        <end position="11"/>
    </location>
</feature>
<protein>
    <submittedName>
        <fullName evidence="2">Uncharacterized protein</fullName>
    </submittedName>
</protein>
<name>A0ABD2BKM0_VESMC</name>
<evidence type="ECO:0000313" key="2">
    <source>
        <dbReference type="EMBL" id="KAL2732918.1"/>
    </source>
</evidence>
<accession>A0ABD2BKM0</accession>
<comment type="caution">
    <text evidence="2">The sequence shown here is derived from an EMBL/GenBank/DDBJ whole genome shotgun (WGS) entry which is preliminary data.</text>
</comment>
<keyword evidence="3" id="KW-1185">Reference proteome</keyword>
<evidence type="ECO:0000313" key="3">
    <source>
        <dbReference type="Proteomes" id="UP001607303"/>
    </source>
</evidence>
<organism evidence="2 3">
    <name type="scientific">Vespula maculifrons</name>
    <name type="common">Eastern yellow jacket</name>
    <name type="synonym">Wasp</name>
    <dbReference type="NCBI Taxonomy" id="7453"/>
    <lineage>
        <taxon>Eukaryota</taxon>
        <taxon>Metazoa</taxon>
        <taxon>Ecdysozoa</taxon>
        <taxon>Arthropoda</taxon>
        <taxon>Hexapoda</taxon>
        <taxon>Insecta</taxon>
        <taxon>Pterygota</taxon>
        <taxon>Neoptera</taxon>
        <taxon>Endopterygota</taxon>
        <taxon>Hymenoptera</taxon>
        <taxon>Apocrita</taxon>
        <taxon>Aculeata</taxon>
        <taxon>Vespoidea</taxon>
        <taxon>Vespidae</taxon>
        <taxon>Vespinae</taxon>
        <taxon>Vespula</taxon>
    </lineage>
</organism>
<feature type="compositionally biased region" description="Polar residues" evidence="1">
    <location>
        <begin position="49"/>
        <end position="61"/>
    </location>
</feature>
<reference evidence="2 3" key="1">
    <citation type="journal article" date="2024" name="Ann. Entomol. Soc. Am.">
        <title>Genomic analyses of the southern and eastern yellowjacket wasps (Hymenoptera: Vespidae) reveal evolutionary signatures of social life.</title>
        <authorList>
            <person name="Catto M.A."/>
            <person name="Caine P.B."/>
            <person name="Orr S.E."/>
            <person name="Hunt B.G."/>
            <person name="Goodisman M.A.D."/>
        </authorList>
    </citation>
    <scope>NUCLEOTIDE SEQUENCE [LARGE SCALE GENOMIC DNA]</scope>
    <source>
        <strain evidence="2">232</strain>
        <tissue evidence="2">Head and thorax</tissue>
    </source>
</reference>
<dbReference type="AlphaFoldDB" id="A0ABD2BKM0"/>
<gene>
    <name evidence="2" type="ORF">V1477_015159</name>
</gene>
<sequence>MKRRKKEEGWVGKDSNSDTDGGSDGDGDVDGNAYDSGSGIGSSGVSNSREFSSIERFSTTTTRREDYVGKSTFPERQTIWY</sequence>
<evidence type="ECO:0000256" key="1">
    <source>
        <dbReference type="SAM" id="MobiDB-lite"/>
    </source>
</evidence>
<dbReference type="Proteomes" id="UP001607303">
    <property type="component" value="Unassembled WGS sequence"/>
</dbReference>